<feature type="compositionally biased region" description="Low complexity" evidence="1">
    <location>
        <begin position="325"/>
        <end position="340"/>
    </location>
</feature>
<feature type="compositionally biased region" description="Pro residues" evidence="1">
    <location>
        <begin position="1066"/>
        <end position="1076"/>
    </location>
</feature>
<feature type="compositionally biased region" description="Gly residues" evidence="1">
    <location>
        <begin position="158"/>
        <end position="178"/>
    </location>
</feature>
<dbReference type="VEuPathDB" id="FungiDB:BD410DRAFT_382936"/>
<dbReference type="Pfam" id="PF03370">
    <property type="entry name" value="CBM_21"/>
    <property type="match status" value="1"/>
</dbReference>
<feature type="compositionally biased region" description="Gly residues" evidence="1">
    <location>
        <begin position="977"/>
        <end position="986"/>
    </location>
</feature>
<feature type="compositionally biased region" description="Low complexity" evidence="1">
    <location>
        <begin position="185"/>
        <end position="201"/>
    </location>
</feature>
<dbReference type="STRING" id="50990.A0A4Y7PYD5"/>
<keyword evidence="4" id="KW-1185">Reference proteome</keyword>
<dbReference type="InterPro" id="IPR005036">
    <property type="entry name" value="CBM21_dom"/>
</dbReference>
<name>A0A4Y7PYD5_9AGAM</name>
<feature type="compositionally biased region" description="Basic residues" evidence="1">
    <location>
        <begin position="1022"/>
        <end position="1031"/>
    </location>
</feature>
<feature type="compositionally biased region" description="Low complexity" evidence="1">
    <location>
        <begin position="401"/>
        <end position="414"/>
    </location>
</feature>
<feature type="compositionally biased region" description="Low complexity" evidence="1">
    <location>
        <begin position="256"/>
        <end position="268"/>
    </location>
</feature>
<feature type="compositionally biased region" description="Low complexity" evidence="1">
    <location>
        <begin position="1093"/>
        <end position="1105"/>
    </location>
</feature>
<dbReference type="EMBL" id="ML170190">
    <property type="protein sequence ID" value="TDL20155.1"/>
    <property type="molecule type" value="Genomic_DNA"/>
</dbReference>
<evidence type="ECO:0000256" key="1">
    <source>
        <dbReference type="SAM" id="MobiDB-lite"/>
    </source>
</evidence>
<feature type="compositionally biased region" description="Polar residues" evidence="1">
    <location>
        <begin position="831"/>
        <end position="848"/>
    </location>
</feature>
<feature type="compositionally biased region" description="Polar residues" evidence="1">
    <location>
        <begin position="209"/>
        <end position="222"/>
    </location>
</feature>
<accession>A0A4Y7PYD5</accession>
<feature type="compositionally biased region" description="Low complexity" evidence="1">
    <location>
        <begin position="573"/>
        <end position="606"/>
    </location>
</feature>
<feature type="compositionally biased region" description="Low complexity" evidence="1">
    <location>
        <begin position="803"/>
        <end position="827"/>
    </location>
</feature>
<evidence type="ECO:0000259" key="2">
    <source>
        <dbReference type="PROSITE" id="PS51159"/>
    </source>
</evidence>
<feature type="compositionally biased region" description="Gly residues" evidence="1">
    <location>
        <begin position="269"/>
        <end position="299"/>
    </location>
</feature>
<feature type="region of interest" description="Disordered" evidence="1">
    <location>
        <begin position="318"/>
        <end position="340"/>
    </location>
</feature>
<dbReference type="InterPro" id="IPR050782">
    <property type="entry name" value="PP1_regulatory_subunit_3"/>
</dbReference>
<dbReference type="InterPro" id="IPR038175">
    <property type="entry name" value="CBM21_dom_sf"/>
</dbReference>
<dbReference type="GO" id="GO:2001069">
    <property type="term" value="F:glycogen binding"/>
    <property type="evidence" value="ECO:0007669"/>
    <property type="project" value="TreeGrafter"/>
</dbReference>
<feature type="region of interest" description="Disordered" evidence="1">
    <location>
        <begin position="491"/>
        <end position="511"/>
    </location>
</feature>
<feature type="region of interest" description="Disordered" evidence="1">
    <location>
        <begin position="41"/>
        <end position="222"/>
    </location>
</feature>
<feature type="region of interest" description="Disordered" evidence="1">
    <location>
        <begin position="401"/>
        <end position="427"/>
    </location>
</feature>
<feature type="compositionally biased region" description="Low complexity" evidence="1">
    <location>
        <begin position="671"/>
        <end position="693"/>
    </location>
</feature>
<dbReference type="Proteomes" id="UP000294933">
    <property type="component" value="Unassembled WGS sequence"/>
</dbReference>
<dbReference type="Gene3D" id="2.60.40.2440">
    <property type="entry name" value="Carbohydrate binding type-21 domain"/>
    <property type="match status" value="1"/>
</dbReference>
<proteinExistence type="predicted"/>
<feature type="compositionally biased region" description="Polar residues" evidence="1">
    <location>
        <begin position="880"/>
        <end position="904"/>
    </location>
</feature>
<feature type="region of interest" description="Disordered" evidence="1">
    <location>
        <begin position="556"/>
        <end position="610"/>
    </location>
</feature>
<sequence length="1157" mass="120234">MGATDLKTEMTMSQAAVVPGIKRTNAQALKLDLDALGNYARPVAPVPSVRPPSSSSTPTASSSSANSISSSSSTIHAPTTTTIHAPTTTTITTQRSTSTSLTTDTSSAPLIRKKSGEVLKSSLKRRSQSHCSSGYGSGEGRRPGLPLPFLVTGCTPTGDGGPGGPLPGGSGGRRGSVGCGAVVDLSPSPSLSLSSTPSSSTALDVRPAQQHSSLSKSLPATPTSSKFVHFDAQLEHVKLFLAEQKPLAVSRDGSPTDETGTEGETGSASEGGGYPWGGGAKGGVGRNGVGGKNGKGRGYGSEDEEMQRRALVMRVLNLPPGRRPSSPSTSSSSNSNSNMSGRDVLLETLELAPDGLSVHGTVRVRNLAFEKRVAVRFTLDGWQTTSEVGAKWGGACRFDGSSLSSPSPSSSSSHGSGGGIGSHGGDGDGGQFDRFEFSIRLGDMLLGKLQDKTLVLAVRYVCAGREMWDSNGGENYRAVFERRSPVVDAQASAASVSGTTAATTATGGRGLGELERKLEKVFLKAGDGESPGPTPLPASLSLHSSSMSMLPNKTATATVVGAQSHRDGHGRLSPSSSSNAGIPISSSSSSSGSGSGHVHGASTTSMGGTGTKAETLAARYDFAASLKKPWKPRDDSPNGHMRMNTFPASFGGHGLGHTAHSHSSVPWPKKQYSYPHPHPPSQSQSSPSHPLSPEWRKNARAAFSPPPVYTHTHTHTQESGAKRYAPGSPRDGHNSDGENGVGAPVLHRHEHGNEHGHGHGHGRRHQRSYFDTWAADHGISSSNGYRDAYAHVRKTPPGTPERASASLSLQQQNAHQQQQQQQQQRSLSDAEVSTVTGTAGSSRTTTPHNEAVPPGSHSHSPSPVHSPGPGRYHSFPPLLSPTNNPTIPDTISSSALTAPQISLRTSTDSTISTTSTSSTSSVSTSSTSSSTNTSLVSSPALVSPLDFESLMTLSSTSPASGLPRAGGFKFNPEGVAEGDGGGGNGAGMRSPVDENGYKFFLNKFCFYTGRDASFLDIPPSPHHSHSHSHPHSQRDSHNQHQHQHQHADMMRRSYSASSVEELMSPSPFPPSSPSPSHPSSSHHSSEAHPPFPDSSSRPGSGSGTPTRASSFDSISGSVASFSGVVTPRQRFGSFGYSEAESPRAGGEREREGVAVRG</sequence>
<dbReference type="OrthoDB" id="1881at2759"/>
<gene>
    <name evidence="3" type="ORF">BD410DRAFT_382936</name>
</gene>
<protein>
    <recommendedName>
        <fullName evidence="2">CBM21 domain-containing protein</fullName>
    </recommendedName>
</protein>
<organism evidence="3 4">
    <name type="scientific">Rickenella mellea</name>
    <dbReference type="NCBI Taxonomy" id="50990"/>
    <lineage>
        <taxon>Eukaryota</taxon>
        <taxon>Fungi</taxon>
        <taxon>Dikarya</taxon>
        <taxon>Basidiomycota</taxon>
        <taxon>Agaricomycotina</taxon>
        <taxon>Agaricomycetes</taxon>
        <taxon>Hymenochaetales</taxon>
        <taxon>Rickenellaceae</taxon>
        <taxon>Rickenella</taxon>
    </lineage>
</organism>
<dbReference type="PANTHER" id="PTHR12307">
    <property type="entry name" value="PROTEIN PHOSPHATASE 1 REGULATORY SUBUNIT"/>
    <property type="match status" value="1"/>
</dbReference>
<evidence type="ECO:0000313" key="3">
    <source>
        <dbReference type="EMBL" id="TDL20155.1"/>
    </source>
</evidence>
<feature type="compositionally biased region" description="Low complexity" evidence="1">
    <location>
        <begin position="491"/>
        <end position="506"/>
    </location>
</feature>
<dbReference type="GO" id="GO:0000164">
    <property type="term" value="C:protein phosphatase type 1 complex"/>
    <property type="evidence" value="ECO:0007669"/>
    <property type="project" value="TreeGrafter"/>
</dbReference>
<dbReference type="PANTHER" id="PTHR12307:SF36">
    <property type="entry name" value="GLYCOGEN-BINDING SUBUNIT 76A"/>
    <property type="match status" value="1"/>
</dbReference>
<feature type="compositionally biased region" description="Low complexity" evidence="1">
    <location>
        <begin position="905"/>
        <end position="937"/>
    </location>
</feature>
<feature type="compositionally biased region" description="Low complexity" evidence="1">
    <location>
        <begin position="51"/>
        <end position="109"/>
    </location>
</feature>
<dbReference type="GO" id="GO:0008157">
    <property type="term" value="F:protein phosphatase 1 binding"/>
    <property type="evidence" value="ECO:0007669"/>
    <property type="project" value="TreeGrafter"/>
</dbReference>
<feature type="compositionally biased region" description="Gly residues" evidence="1">
    <location>
        <begin position="415"/>
        <end position="427"/>
    </location>
</feature>
<feature type="region of interest" description="Disordered" evidence="1">
    <location>
        <begin position="248"/>
        <end position="305"/>
    </location>
</feature>
<dbReference type="GO" id="GO:0005979">
    <property type="term" value="P:regulation of glycogen biosynthetic process"/>
    <property type="evidence" value="ECO:0007669"/>
    <property type="project" value="TreeGrafter"/>
</dbReference>
<feature type="region of interest" description="Disordered" evidence="1">
    <location>
        <begin position="1017"/>
        <end position="1157"/>
    </location>
</feature>
<dbReference type="PROSITE" id="PS51159">
    <property type="entry name" value="CBM21"/>
    <property type="match status" value="1"/>
</dbReference>
<feature type="region of interest" description="Disordered" evidence="1">
    <location>
        <begin position="524"/>
        <end position="544"/>
    </location>
</feature>
<feature type="region of interest" description="Disordered" evidence="1">
    <location>
        <begin position="628"/>
        <end position="765"/>
    </location>
</feature>
<feature type="region of interest" description="Disordered" evidence="1">
    <location>
        <begin position="957"/>
        <end position="989"/>
    </location>
</feature>
<feature type="region of interest" description="Disordered" evidence="1">
    <location>
        <begin position="790"/>
        <end position="937"/>
    </location>
</feature>
<feature type="domain" description="CBM21" evidence="2">
    <location>
        <begin position="336"/>
        <end position="479"/>
    </location>
</feature>
<dbReference type="AlphaFoldDB" id="A0A4Y7PYD5"/>
<feature type="compositionally biased region" description="Low complexity" evidence="1">
    <location>
        <begin position="852"/>
        <end position="870"/>
    </location>
</feature>
<evidence type="ECO:0000313" key="4">
    <source>
        <dbReference type="Proteomes" id="UP000294933"/>
    </source>
</evidence>
<feature type="compositionally biased region" description="Basic and acidic residues" evidence="1">
    <location>
        <begin position="1145"/>
        <end position="1157"/>
    </location>
</feature>
<feature type="compositionally biased region" description="Polar residues" evidence="1">
    <location>
        <begin position="1106"/>
        <end position="1120"/>
    </location>
</feature>
<reference evidence="3 4" key="1">
    <citation type="submission" date="2018-06" db="EMBL/GenBank/DDBJ databases">
        <title>A transcriptomic atlas of mushroom development highlights an independent origin of complex multicellularity.</title>
        <authorList>
            <consortium name="DOE Joint Genome Institute"/>
            <person name="Krizsan K."/>
            <person name="Almasi E."/>
            <person name="Merenyi Z."/>
            <person name="Sahu N."/>
            <person name="Viragh M."/>
            <person name="Koszo T."/>
            <person name="Mondo S."/>
            <person name="Kiss B."/>
            <person name="Balint B."/>
            <person name="Kues U."/>
            <person name="Barry K."/>
            <person name="Hegedus J.C."/>
            <person name="Henrissat B."/>
            <person name="Johnson J."/>
            <person name="Lipzen A."/>
            <person name="Ohm R."/>
            <person name="Nagy I."/>
            <person name="Pangilinan J."/>
            <person name="Yan J."/>
            <person name="Xiong Y."/>
            <person name="Grigoriev I.V."/>
            <person name="Hibbett D.S."/>
            <person name="Nagy L.G."/>
        </authorList>
    </citation>
    <scope>NUCLEOTIDE SEQUENCE [LARGE SCALE GENOMIC DNA]</scope>
    <source>
        <strain evidence="3 4">SZMC22713</strain>
    </source>
</reference>